<feature type="signal peptide" evidence="13">
    <location>
        <begin position="1"/>
        <end position="21"/>
    </location>
</feature>
<keyword evidence="12" id="KW-0449">Lipoprotein</keyword>
<dbReference type="PRINTS" id="PR01008">
    <property type="entry name" value="FLGLRINGFLGH"/>
</dbReference>
<dbReference type="RefSeq" id="WP_122100746.1">
    <property type="nucleotide sequence ID" value="NZ_RFLY01000003.1"/>
</dbReference>
<proteinExistence type="inferred from homology"/>
<dbReference type="AlphaFoldDB" id="A0A3M2HYD9"/>
<evidence type="ECO:0000256" key="5">
    <source>
        <dbReference type="ARBA" id="ARBA00006929"/>
    </source>
</evidence>
<dbReference type="GO" id="GO:0009279">
    <property type="term" value="C:cell outer membrane"/>
    <property type="evidence" value="ECO:0007669"/>
    <property type="project" value="UniProtKB-SubCell"/>
</dbReference>
<evidence type="ECO:0000256" key="8">
    <source>
        <dbReference type="ARBA" id="ARBA00023136"/>
    </source>
</evidence>
<evidence type="ECO:0000256" key="13">
    <source>
        <dbReference type="SAM" id="SignalP"/>
    </source>
</evidence>
<dbReference type="GO" id="GO:0003774">
    <property type="term" value="F:cytoskeletal motor activity"/>
    <property type="evidence" value="ECO:0007669"/>
    <property type="project" value="InterPro"/>
</dbReference>
<keyword evidence="15" id="KW-1185">Reference proteome</keyword>
<evidence type="ECO:0000256" key="12">
    <source>
        <dbReference type="ARBA" id="ARBA00023288"/>
    </source>
</evidence>
<comment type="subcellular location">
    <subcellularLocation>
        <location evidence="2">Bacterial flagellum basal body</location>
    </subcellularLocation>
    <subcellularLocation>
        <location evidence="3">Cell outer membrane</location>
    </subcellularLocation>
    <subcellularLocation>
        <location evidence="4">Membrane</location>
        <topology evidence="4">Lipid-anchor</topology>
    </subcellularLocation>
</comment>
<keyword evidence="11" id="KW-0998">Cell outer membrane</keyword>
<evidence type="ECO:0000256" key="6">
    <source>
        <dbReference type="ARBA" id="ARBA00011439"/>
    </source>
</evidence>
<evidence type="ECO:0000313" key="15">
    <source>
        <dbReference type="Proteomes" id="UP000275012"/>
    </source>
</evidence>
<organism evidence="14 15">
    <name type="scientific">Solilutibacter pythonis</name>
    <dbReference type="NCBI Taxonomy" id="2483112"/>
    <lineage>
        <taxon>Bacteria</taxon>
        <taxon>Pseudomonadati</taxon>
        <taxon>Pseudomonadota</taxon>
        <taxon>Gammaproteobacteria</taxon>
        <taxon>Lysobacterales</taxon>
        <taxon>Lysobacteraceae</taxon>
        <taxon>Solilutibacter</taxon>
    </lineage>
</organism>
<keyword evidence="9" id="KW-0564">Palmitate</keyword>
<keyword evidence="8" id="KW-0472">Membrane</keyword>
<evidence type="ECO:0000256" key="2">
    <source>
        <dbReference type="ARBA" id="ARBA00004117"/>
    </source>
</evidence>
<dbReference type="EMBL" id="RFLY01000003">
    <property type="protein sequence ID" value="RMH94068.1"/>
    <property type="molecule type" value="Genomic_DNA"/>
</dbReference>
<evidence type="ECO:0000256" key="4">
    <source>
        <dbReference type="ARBA" id="ARBA00004635"/>
    </source>
</evidence>
<protein>
    <submittedName>
        <fullName evidence="14">Flagellar basal body L-ring protein FlgH</fullName>
    </submittedName>
</protein>
<dbReference type="PANTHER" id="PTHR34933">
    <property type="entry name" value="FLAGELLAR L-RING PROTEIN"/>
    <property type="match status" value="1"/>
</dbReference>
<keyword evidence="14" id="KW-0966">Cell projection</keyword>
<keyword evidence="7 13" id="KW-0732">Signal</keyword>
<accession>A0A3M2HYD9</accession>
<gene>
    <name evidence="14" type="ORF">EBB59_02585</name>
</gene>
<comment type="similarity">
    <text evidence="5">Belongs to the FlgH family.</text>
</comment>
<dbReference type="Pfam" id="PF02107">
    <property type="entry name" value="FlgH"/>
    <property type="match status" value="1"/>
</dbReference>
<evidence type="ECO:0000313" key="14">
    <source>
        <dbReference type="EMBL" id="RMH94068.1"/>
    </source>
</evidence>
<keyword evidence="14" id="KW-0969">Cilium</keyword>
<name>A0A3M2HYD9_9GAMM</name>
<sequence length="197" mass="21000">MDGIDKFAVFLGLLWITAATAPPSVAQESLINPNAYRGLAADQRAYRVGDVITILVMEATKAKSQAMTDASSDLSMRAGLKSPSTSYDAKLGVGGGNRGGAQTTRIGELNTQISVMVTGVALDGALSVAGEHNLTVNGERQRIRLSGMVRPQDVSADNTVLSSRLANANLELVGKGVVSESQRQSIFYRLFKWLRLM</sequence>
<evidence type="ECO:0000256" key="11">
    <source>
        <dbReference type="ARBA" id="ARBA00023237"/>
    </source>
</evidence>
<keyword evidence="10" id="KW-0975">Bacterial flagellum</keyword>
<evidence type="ECO:0000256" key="7">
    <source>
        <dbReference type="ARBA" id="ARBA00022729"/>
    </source>
</evidence>
<dbReference type="Proteomes" id="UP000275012">
    <property type="component" value="Unassembled WGS sequence"/>
</dbReference>
<feature type="chain" id="PRO_5018295884" evidence="13">
    <location>
        <begin position="22"/>
        <end position="197"/>
    </location>
</feature>
<evidence type="ECO:0000256" key="10">
    <source>
        <dbReference type="ARBA" id="ARBA00023143"/>
    </source>
</evidence>
<dbReference type="OrthoDB" id="9789463at2"/>
<evidence type="ECO:0000256" key="1">
    <source>
        <dbReference type="ARBA" id="ARBA00002591"/>
    </source>
</evidence>
<dbReference type="GO" id="GO:0009427">
    <property type="term" value="C:bacterial-type flagellum basal body, distal rod, L ring"/>
    <property type="evidence" value="ECO:0007669"/>
    <property type="project" value="InterPro"/>
</dbReference>
<keyword evidence="14" id="KW-0282">Flagellum</keyword>
<dbReference type="PANTHER" id="PTHR34933:SF1">
    <property type="entry name" value="FLAGELLAR L-RING PROTEIN"/>
    <property type="match status" value="1"/>
</dbReference>
<comment type="function">
    <text evidence="1">Assembles around the rod to form the L-ring and probably protects the motor/basal body from shearing forces during rotation.</text>
</comment>
<comment type="subunit">
    <text evidence="6">The basal body constitutes a major portion of the flagellar organelle and consists of four rings (L,P,S, and M) mounted on a central rod.</text>
</comment>
<comment type="caution">
    <text evidence="14">The sequence shown here is derived from an EMBL/GenBank/DDBJ whole genome shotgun (WGS) entry which is preliminary data.</text>
</comment>
<reference evidence="14 15" key="1">
    <citation type="submission" date="2018-10" db="EMBL/GenBank/DDBJ databases">
        <title>Proposal of Lysobacter pythonis sp. nov. isolated from royal pythons (Python regius).</title>
        <authorList>
            <person name="Hans-Juergen B."/>
            <person name="Huptas C."/>
            <person name="Sandra B."/>
            <person name="Igor L."/>
            <person name="Joachim S."/>
            <person name="Siegfried S."/>
            <person name="Mareike W."/>
            <person name="Peter K."/>
        </authorList>
    </citation>
    <scope>NUCLEOTIDE SEQUENCE [LARGE SCALE GENOMIC DNA]</scope>
    <source>
        <strain evidence="14 15">4284/11</strain>
    </source>
</reference>
<evidence type="ECO:0000256" key="9">
    <source>
        <dbReference type="ARBA" id="ARBA00023139"/>
    </source>
</evidence>
<dbReference type="GO" id="GO:0071973">
    <property type="term" value="P:bacterial-type flagellum-dependent cell motility"/>
    <property type="evidence" value="ECO:0007669"/>
    <property type="project" value="InterPro"/>
</dbReference>
<dbReference type="InterPro" id="IPR000527">
    <property type="entry name" value="Flag_Lring"/>
</dbReference>
<evidence type="ECO:0000256" key="3">
    <source>
        <dbReference type="ARBA" id="ARBA00004442"/>
    </source>
</evidence>